<comment type="caution">
    <text evidence="5">The sequence shown here is derived from an EMBL/GenBank/DDBJ whole genome shotgun (WGS) entry which is preliminary data.</text>
</comment>
<dbReference type="SUPFAM" id="SSF53383">
    <property type="entry name" value="PLP-dependent transferases"/>
    <property type="match status" value="1"/>
</dbReference>
<evidence type="ECO:0000313" key="6">
    <source>
        <dbReference type="Proteomes" id="UP000238877"/>
    </source>
</evidence>
<keyword evidence="2" id="KW-0663">Pyridoxal phosphate</keyword>
<evidence type="ECO:0000313" key="5">
    <source>
        <dbReference type="EMBL" id="PQL24823.1"/>
    </source>
</evidence>
<dbReference type="InterPro" id="IPR004838">
    <property type="entry name" value="NHTrfase_class1_PyrdxlP-BS"/>
</dbReference>
<dbReference type="PROSITE" id="PS00105">
    <property type="entry name" value="AA_TRANSFER_CLASS_1"/>
    <property type="match status" value="1"/>
</dbReference>
<dbReference type="AlphaFoldDB" id="A0A2S7ZNF5"/>
<sequence length="376" mass="42153">MPDTHGGNIFKFAHEHHINPSDVCDFSANINPLGPSQKGLEALNKRLDYISHYPDPTNDDVLNAVADVYGVNKDSILIGNGAAELLYAIGRLPEFTGSFVPAPGFSEYRNSMDAANIPVRDIFYRQRQDEKGTPYFEIPYLALQTFAAKLKGQDGRIIVFLGNPNNPDGTLLDKKYIDKLANMLHDANSLLVIDESFIDFIGNDSLCDNSYSMRSLIYHHDNVIIIHSFTKFYAVPGLRIGAAFANPSLIKKLSAYIPSWSVNTLSQAYITAAVNDTNYIKNTKDLLANESEFMYKSLSAIEDFIVYKPSANYILIEVQNPTITVDNVQRNLEKHNVLIRNCANYNGLGAQWMRIAIKDHNHNVELIRLLSAIFEK</sequence>
<dbReference type="STRING" id="1110546.GCA_001078375_01062"/>
<evidence type="ECO:0000256" key="1">
    <source>
        <dbReference type="ARBA" id="ARBA00001933"/>
    </source>
</evidence>
<proteinExistence type="inferred from homology"/>
<protein>
    <recommendedName>
        <fullName evidence="3">Aminotransferase</fullName>
        <ecNumber evidence="3">2.6.1.-</ecNumber>
    </recommendedName>
</protein>
<dbReference type="Gene3D" id="3.90.1150.10">
    <property type="entry name" value="Aspartate Aminotransferase, domain 1"/>
    <property type="match status" value="1"/>
</dbReference>
<organism evidence="5 6">
    <name type="scientific">Veillonella tobetsuensis</name>
    <dbReference type="NCBI Taxonomy" id="1110546"/>
    <lineage>
        <taxon>Bacteria</taxon>
        <taxon>Bacillati</taxon>
        <taxon>Bacillota</taxon>
        <taxon>Negativicutes</taxon>
        <taxon>Veillonellales</taxon>
        <taxon>Veillonellaceae</taxon>
        <taxon>Veillonella</taxon>
    </lineage>
</organism>
<reference evidence="5 6" key="1">
    <citation type="submission" date="2018-01" db="EMBL/GenBank/DDBJ databases">
        <title>Draft genome sequences of clinical isolates and type strains of oral Veillonella including Veillonella infantum sp., nov.</title>
        <authorList>
            <person name="Mashima I."/>
            <person name="Liao Y.-C."/>
            <person name="Sabharwal A."/>
            <person name="Haase E.M."/>
            <person name="Nakazawa F."/>
            <person name="Scannapieco F.A."/>
        </authorList>
    </citation>
    <scope>NUCLEOTIDE SEQUENCE [LARGE SCALE GENOMIC DNA]</scope>
    <source>
        <strain evidence="5 6">Y6</strain>
    </source>
</reference>
<dbReference type="InterPro" id="IPR015424">
    <property type="entry name" value="PyrdxlP-dep_Trfase"/>
</dbReference>
<comment type="cofactor">
    <cofactor evidence="1 3">
        <name>pyridoxal 5'-phosphate</name>
        <dbReference type="ChEBI" id="CHEBI:597326"/>
    </cofactor>
</comment>
<feature type="domain" description="Aminotransferase class I/classII large" evidence="4">
    <location>
        <begin position="22"/>
        <end position="362"/>
    </location>
</feature>
<dbReference type="PANTHER" id="PTHR42885:SF1">
    <property type="entry name" value="THREONINE-PHOSPHATE DECARBOXYLASE"/>
    <property type="match status" value="1"/>
</dbReference>
<dbReference type="GO" id="GO:0008483">
    <property type="term" value="F:transaminase activity"/>
    <property type="evidence" value="ECO:0007669"/>
    <property type="project" value="UniProtKB-KW"/>
</dbReference>
<dbReference type="EMBL" id="PPDF01000012">
    <property type="protein sequence ID" value="PQL24823.1"/>
    <property type="molecule type" value="Genomic_DNA"/>
</dbReference>
<comment type="similarity">
    <text evidence="3">Belongs to the class-I pyridoxal-phosphate-dependent aminotransferase family.</text>
</comment>
<dbReference type="Pfam" id="PF00155">
    <property type="entry name" value="Aminotran_1_2"/>
    <property type="match status" value="1"/>
</dbReference>
<dbReference type="InterPro" id="IPR004839">
    <property type="entry name" value="Aminotransferase_I/II_large"/>
</dbReference>
<keyword evidence="3 5" id="KW-0808">Transferase</keyword>
<gene>
    <name evidence="5" type="ORF">VTHSUH11_07525</name>
</gene>
<dbReference type="EC" id="2.6.1.-" evidence="3"/>
<name>A0A2S7ZNF5_9FIRM</name>
<dbReference type="CDD" id="cd00609">
    <property type="entry name" value="AAT_like"/>
    <property type="match status" value="1"/>
</dbReference>
<dbReference type="InterPro" id="IPR015421">
    <property type="entry name" value="PyrdxlP-dep_Trfase_major"/>
</dbReference>
<dbReference type="RefSeq" id="WP_105093205.1">
    <property type="nucleotide sequence ID" value="NZ_PPDF01000012.1"/>
</dbReference>
<dbReference type="GO" id="GO:0030170">
    <property type="term" value="F:pyridoxal phosphate binding"/>
    <property type="evidence" value="ECO:0007669"/>
    <property type="project" value="InterPro"/>
</dbReference>
<evidence type="ECO:0000256" key="2">
    <source>
        <dbReference type="ARBA" id="ARBA00022898"/>
    </source>
</evidence>
<accession>A0A2S7ZNF5</accession>
<evidence type="ECO:0000259" key="4">
    <source>
        <dbReference type="Pfam" id="PF00155"/>
    </source>
</evidence>
<dbReference type="Gene3D" id="3.40.640.10">
    <property type="entry name" value="Type I PLP-dependent aspartate aminotransferase-like (Major domain)"/>
    <property type="match status" value="1"/>
</dbReference>
<dbReference type="Proteomes" id="UP000238877">
    <property type="component" value="Unassembled WGS sequence"/>
</dbReference>
<keyword evidence="3 5" id="KW-0032">Aminotransferase</keyword>
<dbReference type="PANTHER" id="PTHR42885">
    <property type="entry name" value="HISTIDINOL-PHOSPHATE AMINOTRANSFERASE-RELATED"/>
    <property type="match status" value="1"/>
</dbReference>
<evidence type="ECO:0000256" key="3">
    <source>
        <dbReference type="RuleBase" id="RU000481"/>
    </source>
</evidence>
<dbReference type="InterPro" id="IPR015422">
    <property type="entry name" value="PyrdxlP-dep_Trfase_small"/>
</dbReference>